<evidence type="ECO:0000259" key="2">
    <source>
        <dbReference type="Pfam" id="PF02777"/>
    </source>
</evidence>
<dbReference type="SUPFAM" id="SSF54719">
    <property type="entry name" value="Fe,Mn superoxide dismutase (SOD), C-terminal domain"/>
    <property type="match status" value="1"/>
</dbReference>
<dbReference type="InterPro" id="IPR036314">
    <property type="entry name" value="SOD_C_sf"/>
</dbReference>
<reference evidence="4" key="1">
    <citation type="journal article" date="2018" name="Nat. Microbiol.">
        <title>Leveraging single-cell genomics to expand the fungal tree of life.</title>
        <authorList>
            <person name="Ahrendt S.R."/>
            <person name="Quandt C.A."/>
            <person name="Ciobanu D."/>
            <person name="Clum A."/>
            <person name="Salamov A."/>
            <person name="Andreopoulos B."/>
            <person name="Cheng J.F."/>
            <person name="Woyke T."/>
            <person name="Pelin A."/>
            <person name="Henrissat B."/>
            <person name="Reynolds N.K."/>
            <person name="Benny G.L."/>
            <person name="Smith M.E."/>
            <person name="James T.Y."/>
            <person name="Grigoriev I.V."/>
        </authorList>
    </citation>
    <scope>NUCLEOTIDE SEQUENCE [LARGE SCALE GENOMIC DNA]</scope>
    <source>
        <strain evidence="4">RSA 468</strain>
    </source>
</reference>
<name>A0A4P9ZP05_9FUNG</name>
<organism evidence="3 4">
    <name type="scientific">Dimargaris cristalligena</name>
    <dbReference type="NCBI Taxonomy" id="215637"/>
    <lineage>
        <taxon>Eukaryota</taxon>
        <taxon>Fungi</taxon>
        <taxon>Fungi incertae sedis</taxon>
        <taxon>Zoopagomycota</taxon>
        <taxon>Kickxellomycotina</taxon>
        <taxon>Dimargaritomycetes</taxon>
        <taxon>Dimargaritales</taxon>
        <taxon>Dimargaritaceae</taxon>
        <taxon>Dimargaris</taxon>
    </lineage>
</organism>
<feature type="compositionally biased region" description="Polar residues" evidence="1">
    <location>
        <begin position="166"/>
        <end position="184"/>
    </location>
</feature>
<evidence type="ECO:0000313" key="3">
    <source>
        <dbReference type="EMBL" id="RKP35043.1"/>
    </source>
</evidence>
<feature type="domain" description="Manganese/iron superoxide dismutase C-terminal" evidence="2">
    <location>
        <begin position="233"/>
        <end position="275"/>
    </location>
</feature>
<dbReference type="InterPro" id="IPR019832">
    <property type="entry name" value="Mn/Fe_SOD_C"/>
</dbReference>
<protein>
    <submittedName>
        <fullName evidence="3">Manganese/iron superoxide dismutase</fullName>
    </submittedName>
</protein>
<sequence>RGLHSVPELPYPVKEGLGPLFSRSTLVMLREYQSNLIQNVNRLTANTEYENLSLVSVARKSSKQAQQAAIFNYASQAWNLDFFLTTLQANAAASPAATTAASSANAIENDYGTQENFVAEFTHHAMAIFGSGWTWLVQDEAGLLRILNTYNAGSVLTPSRMDEVDGNTNASATPTTSGAGGLLQSSESVVSQPTVSMDPWATNAADPFYKSNYFVNTGIGAIRQGGSATQSSGEYIPLLALNMWEHAYLRDHKMDKQAYIAHFFNHVNWEKVDRRY</sequence>
<dbReference type="Gene3D" id="3.55.40.20">
    <property type="entry name" value="Iron/manganese superoxide dismutase, C-terminal domain"/>
    <property type="match status" value="1"/>
</dbReference>
<gene>
    <name evidence="3" type="ORF">BJ085DRAFT_10391</name>
</gene>
<dbReference type="GO" id="GO:0004784">
    <property type="term" value="F:superoxide dismutase activity"/>
    <property type="evidence" value="ECO:0007669"/>
    <property type="project" value="InterPro"/>
</dbReference>
<dbReference type="GO" id="GO:0046872">
    <property type="term" value="F:metal ion binding"/>
    <property type="evidence" value="ECO:0007669"/>
    <property type="project" value="InterPro"/>
</dbReference>
<feature type="non-terminal residue" evidence="3">
    <location>
        <position position="1"/>
    </location>
</feature>
<dbReference type="InterPro" id="IPR036324">
    <property type="entry name" value="Mn/Fe_SOD_N_sf"/>
</dbReference>
<feature type="non-terminal residue" evidence="3">
    <location>
        <position position="276"/>
    </location>
</feature>
<keyword evidence="4" id="KW-1185">Reference proteome</keyword>
<accession>A0A4P9ZP05</accession>
<dbReference type="Proteomes" id="UP000268162">
    <property type="component" value="Unassembled WGS sequence"/>
</dbReference>
<evidence type="ECO:0000256" key="1">
    <source>
        <dbReference type="SAM" id="MobiDB-lite"/>
    </source>
</evidence>
<evidence type="ECO:0000313" key="4">
    <source>
        <dbReference type="Proteomes" id="UP000268162"/>
    </source>
</evidence>
<dbReference type="EMBL" id="ML002977">
    <property type="protein sequence ID" value="RKP35043.1"/>
    <property type="molecule type" value="Genomic_DNA"/>
</dbReference>
<dbReference type="PANTHER" id="PTHR42769:SF3">
    <property type="entry name" value="SUPEROXIDE DISMUTASE [FE] 2, CHLOROPLASTIC"/>
    <property type="match status" value="1"/>
</dbReference>
<proteinExistence type="predicted"/>
<dbReference type="AlphaFoldDB" id="A0A4P9ZP05"/>
<feature type="region of interest" description="Disordered" evidence="1">
    <location>
        <begin position="162"/>
        <end position="184"/>
    </location>
</feature>
<dbReference type="SUPFAM" id="SSF46609">
    <property type="entry name" value="Fe,Mn superoxide dismutase (SOD), N-terminal domain"/>
    <property type="match status" value="1"/>
</dbReference>
<feature type="domain" description="Manganese/iron superoxide dismutase C-terminal" evidence="2">
    <location>
        <begin position="103"/>
        <end position="157"/>
    </location>
</feature>
<dbReference type="PANTHER" id="PTHR42769">
    <property type="entry name" value="SUPEROXIDE DISMUTASE"/>
    <property type="match status" value="1"/>
</dbReference>
<dbReference type="STRING" id="215637.A0A4P9ZP05"/>
<dbReference type="Pfam" id="PF02777">
    <property type="entry name" value="Sod_Fe_C"/>
    <property type="match status" value="2"/>
</dbReference>